<dbReference type="InterPro" id="IPR001214">
    <property type="entry name" value="SET_dom"/>
</dbReference>
<dbReference type="EMBL" id="CP039349">
    <property type="protein sequence ID" value="QCD94546.1"/>
    <property type="molecule type" value="Genomic_DNA"/>
</dbReference>
<dbReference type="PANTHER" id="PTHR47780">
    <property type="entry name" value="PROTEIN SET DOMAIN GROUP 41"/>
    <property type="match status" value="1"/>
</dbReference>
<dbReference type="InterPro" id="IPR046341">
    <property type="entry name" value="SET_dom_sf"/>
</dbReference>
<name>A0A4D6M2X8_VIGUN</name>
<evidence type="ECO:0000259" key="1">
    <source>
        <dbReference type="Pfam" id="PF00856"/>
    </source>
</evidence>
<keyword evidence="3" id="KW-1185">Reference proteome</keyword>
<protein>
    <recommendedName>
        <fullName evidence="1">SET domain-containing protein</fullName>
    </recommendedName>
</protein>
<reference evidence="2 3" key="1">
    <citation type="submission" date="2019-04" db="EMBL/GenBank/DDBJ databases">
        <title>An improved genome assembly and genetic linkage map for asparagus bean, Vigna unguiculata ssp. sesquipedialis.</title>
        <authorList>
            <person name="Xia Q."/>
            <person name="Zhang R."/>
            <person name="Dong Y."/>
        </authorList>
    </citation>
    <scope>NUCLEOTIDE SEQUENCE [LARGE SCALE GENOMIC DNA]</scope>
    <source>
        <tissue evidence="2">Leaf</tissue>
    </source>
</reference>
<gene>
    <name evidence="2" type="ORF">DEO72_LG5g2630</name>
</gene>
<dbReference type="Gene3D" id="2.170.270.10">
    <property type="entry name" value="SET domain"/>
    <property type="match status" value="1"/>
</dbReference>
<evidence type="ECO:0000313" key="3">
    <source>
        <dbReference type="Proteomes" id="UP000501690"/>
    </source>
</evidence>
<evidence type="ECO:0000313" key="2">
    <source>
        <dbReference type="EMBL" id="QCD94546.1"/>
    </source>
</evidence>
<dbReference type="Gene3D" id="1.10.220.160">
    <property type="match status" value="1"/>
</dbReference>
<dbReference type="SUPFAM" id="SSF82199">
    <property type="entry name" value="SET domain"/>
    <property type="match status" value="1"/>
</dbReference>
<proteinExistence type="predicted"/>
<accession>A0A4D6M2X8</accession>
<dbReference type="Pfam" id="PF00856">
    <property type="entry name" value="SET"/>
    <property type="match status" value="1"/>
</dbReference>
<dbReference type="CDD" id="cd20071">
    <property type="entry name" value="SET_SMYD"/>
    <property type="match status" value="1"/>
</dbReference>
<dbReference type="AlphaFoldDB" id="A0A4D6M2X8"/>
<sequence length="652" mass="72066">MEMRSREEIEIGRDITPTLTPLSFSLHNSNLNTHCSACFSPLSGPFPSIPNPPFYCSPPCSAALSPLHHSSAEIHLPPSAHSSHLRAALRLLRSHRPSPSLRLAGLLSNHRILTSPQTPSLSHDDDNVSESIRLGAAAMAEAIAEQRGVPNGDAVLEEATIAFCAVLTNAVEVHDDEGRALGIAVFDPTFSWINHSCSPNACYRFILSSHSDEPELLRIAPHPQMGSGGVCVSSNEFAQEVLGYGPRLVARSIKKIKKGEEVTVAYTDILQPKAMRQWELWSKYRFVCCCKRCRALPFSYVDHALQEISIFSYDSTGSYSKFLKDMADRKLSECIDDVMSEYLSVGDPESCCDKLEKILMQGLNEQLEDVKGKSDSKFMLHPLNHHSLKAYTTLASAYKVCAGDLLSVDSEIDTNQLKAFDMSRTSAAYSLLLAGATHHLFNSESSLIASVANFWIGAGESLLFLSRSSEWSTCDILGLIVPNLNSAIKFKWSKCSLVDRIRTCIANGQINSADFENVSNEFICCVSDITQKVWGFLISDCPFLRSCKDPINFSWVMSTKSSDTMDVEVCVNKSYKTEICYTHEPENNIYICEEPTSTDDVVACLLQLGLHCLAYGGLLGSICYGPQSHMVCRVLNVLDREKNFVLYSREES</sequence>
<feature type="domain" description="SET" evidence="1">
    <location>
        <begin position="185"/>
        <end position="266"/>
    </location>
</feature>
<dbReference type="Proteomes" id="UP000501690">
    <property type="component" value="Linkage Group LG5"/>
</dbReference>
<dbReference type="PANTHER" id="PTHR47780:SF1">
    <property type="entry name" value="PROTEIN SET DOMAIN GROUP 41"/>
    <property type="match status" value="1"/>
</dbReference>
<dbReference type="Gene3D" id="6.10.140.2220">
    <property type="match status" value="1"/>
</dbReference>
<organism evidence="2 3">
    <name type="scientific">Vigna unguiculata</name>
    <name type="common">Cowpea</name>
    <dbReference type="NCBI Taxonomy" id="3917"/>
    <lineage>
        <taxon>Eukaryota</taxon>
        <taxon>Viridiplantae</taxon>
        <taxon>Streptophyta</taxon>
        <taxon>Embryophyta</taxon>
        <taxon>Tracheophyta</taxon>
        <taxon>Spermatophyta</taxon>
        <taxon>Magnoliopsida</taxon>
        <taxon>eudicotyledons</taxon>
        <taxon>Gunneridae</taxon>
        <taxon>Pentapetalae</taxon>
        <taxon>rosids</taxon>
        <taxon>fabids</taxon>
        <taxon>Fabales</taxon>
        <taxon>Fabaceae</taxon>
        <taxon>Papilionoideae</taxon>
        <taxon>50 kb inversion clade</taxon>
        <taxon>NPAAA clade</taxon>
        <taxon>indigoferoid/millettioid clade</taxon>
        <taxon>Phaseoleae</taxon>
        <taxon>Vigna</taxon>
    </lineage>
</organism>